<evidence type="ECO:0000256" key="1">
    <source>
        <dbReference type="SAM" id="MobiDB-lite"/>
    </source>
</evidence>
<proteinExistence type="predicted"/>
<sequence>MGMTAGPHLAAGEKADRGTQAVPAPDRVTNKGSQACTQTKRTGKRLIAKVNELKGKQFKEENFMPRQVAIPNAGCVGERSHHILMSLITKTMSSDDTTQLVNRCLTPPLLHSSGSCKPIIALGGEPTSHTCIQCSLPHVPPKTTPAPHRIMSYQASVQAQ</sequence>
<organism evidence="2 3">
    <name type="scientific">Ridgeia piscesae</name>
    <name type="common">Tubeworm</name>
    <dbReference type="NCBI Taxonomy" id="27915"/>
    <lineage>
        <taxon>Eukaryota</taxon>
        <taxon>Metazoa</taxon>
        <taxon>Spiralia</taxon>
        <taxon>Lophotrochozoa</taxon>
        <taxon>Annelida</taxon>
        <taxon>Polychaeta</taxon>
        <taxon>Sedentaria</taxon>
        <taxon>Canalipalpata</taxon>
        <taxon>Sabellida</taxon>
        <taxon>Siboglinidae</taxon>
        <taxon>Ridgeia</taxon>
    </lineage>
</organism>
<dbReference type="Proteomes" id="UP001209878">
    <property type="component" value="Unassembled WGS sequence"/>
</dbReference>
<accession>A0AAD9NZ07</accession>
<reference evidence="2" key="1">
    <citation type="journal article" date="2023" name="Mol. Biol. Evol.">
        <title>Third-Generation Sequencing Reveals the Adaptive Role of the Epigenome in Three Deep-Sea Polychaetes.</title>
        <authorList>
            <person name="Perez M."/>
            <person name="Aroh O."/>
            <person name="Sun Y."/>
            <person name="Lan Y."/>
            <person name="Juniper S.K."/>
            <person name="Young C.R."/>
            <person name="Angers B."/>
            <person name="Qian P.Y."/>
        </authorList>
    </citation>
    <scope>NUCLEOTIDE SEQUENCE</scope>
    <source>
        <strain evidence="2">R07B-5</strain>
    </source>
</reference>
<name>A0AAD9NZ07_RIDPI</name>
<evidence type="ECO:0000313" key="3">
    <source>
        <dbReference type="Proteomes" id="UP001209878"/>
    </source>
</evidence>
<protein>
    <submittedName>
        <fullName evidence="2">Uncharacterized protein</fullName>
    </submittedName>
</protein>
<comment type="caution">
    <text evidence="2">The sequence shown here is derived from an EMBL/GenBank/DDBJ whole genome shotgun (WGS) entry which is preliminary data.</text>
</comment>
<dbReference type="EMBL" id="JAODUO010000245">
    <property type="protein sequence ID" value="KAK2185092.1"/>
    <property type="molecule type" value="Genomic_DNA"/>
</dbReference>
<keyword evidence="3" id="KW-1185">Reference proteome</keyword>
<feature type="region of interest" description="Disordered" evidence="1">
    <location>
        <begin position="1"/>
        <end position="40"/>
    </location>
</feature>
<dbReference type="AlphaFoldDB" id="A0AAD9NZ07"/>
<gene>
    <name evidence="2" type="ORF">NP493_246g02031</name>
</gene>
<evidence type="ECO:0000313" key="2">
    <source>
        <dbReference type="EMBL" id="KAK2185092.1"/>
    </source>
</evidence>
<feature type="compositionally biased region" description="Polar residues" evidence="1">
    <location>
        <begin position="30"/>
        <end position="40"/>
    </location>
</feature>